<accession>A0A084QGT3</accession>
<keyword evidence="4 9" id="KW-0805">Transcription regulation</keyword>
<dbReference type="Pfam" id="PF11635">
    <property type="entry name" value="Med16_N"/>
    <property type="match status" value="1"/>
</dbReference>
<evidence type="ECO:0000256" key="1">
    <source>
        <dbReference type="ARBA" id="ARBA00004123"/>
    </source>
</evidence>
<keyword evidence="6 9" id="KW-0804">Transcription</keyword>
<sequence>MPLMLDNSLPVDLDDVDDLFGDGVDLTLPVRSQRKVLQHRLDELKNNGCCQAVAWSKTGTIASITTDGQNIELRYLRCSPENGSWDLSEPTICSHVKGTAAAPLVHLEWSATSSPDLAIFDAVGRVAIVTFSQYLNQPFVTKKWDADPVDDIHLVAGCHWLAVAPANQQKPYNVLYGPATKHGNSYHYDSSFVHATGPNHPSASKSALFCVTSSGMLKMFWSQFNNKTEETTMELESVNSSDDLVTHAALASDKRFLLLAIVTSSLQMSLVKIEIHWAGAGAQLDKNNPIPQNVRLNPSLVERHLATTSWLQSDLGDAGPSTSLAELTHLQVLPSLIDQTGKNMVPPIIMAIRSRASLPGSDDLAQSIIERWEAVEQRQSLHPAFEQLGSRGSSISSEKPNATHLRRLEPIVVDKVVIGFQTVQFGKVVILTFADGTVQFRDRFTFEELYATPNLTKCSMMQLGDDGKVRWSKLHFPNGDIGETMQDAHYAASIASLAITTAASTWHQCNYDDMLGIVQPYAKKKKFTQDWITELTRVLKIQVDYSEELHHESLMRNAPLQSCLSIMNSLGFQGELHPRLFQSKFALLDLNLRNVGILITLASNTPVTIKEKMSPLDEPEVVEALAGCAKWSLDLMAWLINCLYDLARDDEFMEKLVPQRFSEAAQYLRARNDVSLHLMLSSSSRGFLLATCRRIMHLEVMSARAIEFYRRHSYVAEASMPGKAPNPQLQQAYQKMQQTIASGLIRVGEFEKLLTVVGNDVRQAYSEFLPSLIKQQPNAPQGKQLDAAVKSAQIQMELSLLVAASPPPPFLPVIKKFFNKELPGFRRQTDPANLFYANYDLLQVDDDKRSKADKSFYVDVFKKEEIHPKSILQWRRCTRCAAVMEDVYGTRPGFIFVLGQQRKCSCGGYWGLLPKGKLLL</sequence>
<evidence type="ECO:0000256" key="6">
    <source>
        <dbReference type="ARBA" id="ARBA00023163"/>
    </source>
</evidence>
<evidence type="ECO:0000259" key="11">
    <source>
        <dbReference type="Pfam" id="PF20719"/>
    </source>
</evidence>
<feature type="domain" description="Mediator complex subunit 16 C-terminal" evidence="11">
    <location>
        <begin position="829"/>
        <end position="910"/>
    </location>
</feature>
<comment type="similarity">
    <text evidence="2 9">Belongs to the Mediator complex subunit 16 family.</text>
</comment>
<keyword evidence="5 9" id="KW-0010">Activator</keyword>
<dbReference type="InterPro" id="IPR048339">
    <property type="entry name" value="Mediator_Med16_C"/>
</dbReference>
<feature type="domain" description="Mediator complex subunit Med16 N-terminal" evidence="10">
    <location>
        <begin position="167"/>
        <end position="451"/>
    </location>
</feature>
<gene>
    <name evidence="9" type="primary">MED16</name>
    <name evidence="12" type="ORF">S40285_03283</name>
</gene>
<name>A0A084QGT3_STAC4</name>
<dbReference type="OMA" id="FDTTWLG"/>
<evidence type="ECO:0000313" key="12">
    <source>
        <dbReference type="EMBL" id="KFA63168.1"/>
    </source>
</evidence>
<dbReference type="Proteomes" id="UP000028524">
    <property type="component" value="Unassembled WGS sequence"/>
</dbReference>
<keyword evidence="7 9" id="KW-0539">Nucleus</keyword>
<dbReference type="GO" id="GO:0045893">
    <property type="term" value="P:positive regulation of DNA-templated transcription"/>
    <property type="evidence" value="ECO:0007669"/>
    <property type="project" value="TreeGrafter"/>
</dbReference>
<dbReference type="GO" id="GO:0016592">
    <property type="term" value="C:mediator complex"/>
    <property type="evidence" value="ECO:0007669"/>
    <property type="project" value="InterPro"/>
</dbReference>
<dbReference type="HOGENOM" id="CLU_007624_1_0_1"/>
<comment type="subcellular location">
    <subcellularLocation>
        <location evidence="1 9">Nucleus</location>
    </subcellularLocation>
</comment>
<proteinExistence type="inferred from homology"/>
<dbReference type="Pfam" id="PF20719">
    <property type="entry name" value="Med16_C"/>
    <property type="match status" value="1"/>
</dbReference>
<evidence type="ECO:0000256" key="5">
    <source>
        <dbReference type="ARBA" id="ARBA00023159"/>
    </source>
</evidence>
<dbReference type="InParanoid" id="A0A084QGT3"/>
<dbReference type="EMBL" id="KL660754">
    <property type="protein sequence ID" value="KFA63168.1"/>
    <property type="molecule type" value="Genomic_DNA"/>
</dbReference>
<reference evidence="12 13" key="1">
    <citation type="journal article" date="2014" name="BMC Genomics">
        <title>Comparative genome sequencing reveals chemotype-specific gene clusters in the toxigenic black mold Stachybotrys.</title>
        <authorList>
            <person name="Semeiks J."/>
            <person name="Borek D."/>
            <person name="Otwinowski Z."/>
            <person name="Grishin N.V."/>
        </authorList>
    </citation>
    <scope>NUCLEOTIDE SEQUENCE [LARGE SCALE GENOMIC DNA]</scope>
    <source>
        <strain evidence="12 13">IBT 40285</strain>
    </source>
</reference>
<comment type="subunit">
    <text evidence="9">Component of the Mediator complex.</text>
</comment>
<dbReference type="InterPro" id="IPR048338">
    <property type="entry name" value="Mediator_Med16"/>
</dbReference>
<organism evidence="12 13">
    <name type="scientific">Stachybotrys chlorohalonatus (strain IBT 40285)</name>
    <dbReference type="NCBI Taxonomy" id="1283841"/>
    <lineage>
        <taxon>Eukaryota</taxon>
        <taxon>Fungi</taxon>
        <taxon>Dikarya</taxon>
        <taxon>Ascomycota</taxon>
        <taxon>Pezizomycotina</taxon>
        <taxon>Sordariomycetes</taxon>
        <taxon>Hypocreomycetidae</taxon>
        <taxon>Hypocreales</taxon>
        <taxon>Stachybotryaceae</taxon>
        <taxon>Stachybotrys</taxon>
    </lineage>
</organism>
<dbReference type="AlphaFoldDB" id="A0A084QGT3"/>
<protein>
    <recommendedName>
        <fullName evidence="3 9">Mediator of RNA polymerase II transcription subunit 16</fullName>
    </recommendedName>
    <alternativeName>
        <fullName evidence="8 9">Mediator complex subunit 16</fullName>
    </alternativeName>
</protein>
<dbReference type="InterPro" id="IPR021665">
    <property type="entry name" value="Mediator_Med16_N"/>
</dbReference>
<evidence type="ECO:0000256" key="8">
    <source>
        <dbReference type="ARBA" id="ARBA00032015"/>
    </source>
</evidence>
<dbReference type="OrthoDB" id="4139168at2759"/>
<evidence type="ECO:0000256" key="4">
    <source>
        <dbReference type="ARBA" id="ARBA00023015"/>
    </source>
</evidence>
<comment type="function">
    <text evidence="9">Component of the Mediator complex, a coactivator involved in the regulated transcription of nearly all RNA polymerase II-dependent genes. Mediator functions as a bridge to convey information from gene-specific regulatory proteins to the basal RNA polymerase II transcription machinery. Mediator is recruited to promoters by direct interactions with regulatory proteins and serves as a scaffold for the assembly of a functional preinitiation complex with RNA polymerase II and the general transcription factors.</text>
</comment>
<dbReference type="PANTHER" id="PTHR13224:SF6">
    <property type="entry name" value="MEDIATOR OF RNA POLYMERASE II TRANSCRIPTION SUBUNIT 16"/>
    <property type="match status" value="1"/>
</dbReference>
<evidence type="ECO:0000256" key="3">
    <source>
        <dbReference type="ARBA" id="ARBA00019614"/>
    </source>
</evidence>
<evidence type="ECO:0000259" key="10">
    <source>
        <dbReference type="Pfam" id="PF11635"/>
    </source>
</evidence>
<dbReference type="STRING" id="1283841.A0A084QGT3"/>
<evidence type="ECO:0000256" key="7">
    <source>
        <dbReference type="ARBA" id="ARBA00023242"/>
    </source>
</evidence>
<dbReference type="PANTHER" id="PTHR13224">
    <property type="entry name" value="THYROID HORMONE RECEPTOR-ASSOCIATED PROTEIN-RELATED"/>
    <property type="match status" value="1"/>
</dbReference>
<evidence type="ECO:0000256" key="2">
    <source>
        <dbReference type="ARBA" id="ARBA00006543"/>
    </source>
</evidence>
<evidence type="ECO:0000313" key="13">
    <source>
        <dbReference type="Proteomes" id="UP000028524"/>
    </source>
</evidence>
<keyword evidence="13" id="KW-1185">Reference proteome</keyword>
<evidence type="ECO:0000256" key="9">
    <source>
        <dbReference type="RuleBase" id="RU364149"/>
    </source>
</evidence>